<dbReference type="EMBL" id="JAOAMV010000005">
    <property type="protein sequence ID" value="MCT2559393.1"/>
    <property type="molecule type" value="Genomic_DNA"/>
</dbReference>
<protein>
    <submittedName>
        <fullName evidence="2">Uncharacterized protein</fullName>
    </submittedName>
</protein>
<comment type="caution">
    <text evidence="2">The sequence shown here is derived from an EMBL/GenBank/DDBJ whole genome shotgun (WGS) entry which is preliminary data.</text>
</comment>
<evidence type="ECO:0000313" key="2">
    <source>
        <dbReference type="EMBL" id="MCT2559393.1"/>
    </source>
</evidence>
<name>A0A9X2W2J4_9SPHN</name>
<accession>A0A9X2W2J4</accession>
<evidence type="ECO:0000313" key="3">
    <source>
        <dbReference type="Proteomes" id="UP001142648"/>
    </source>
</evidence>
<evidence type="ECO:0000256" key="1">
    <source>
        <dbReference type="SAM" id="Phobius"/>
    </source>
</evidence>
<proteinExistence type="predicted"/>
<dbReference type="RefSeq" id="WP_259962287.1">
    <property type="nucleotide sequence ID" value="NZ_JAOAMV010000005.1"/>
</dbReference>
<dbReference type="AlphaFoldDB" id="A0A9X2W2J4"/>
<dbReference type="Proteomes" id="UP001142648">
    <property type="component" value="Unassembled WGS sequence"/>
</dbReference>
<feature type="transmembrane region" description="Helical" evidence="1">
    <location>
        <begin position="45"/>
        <end position="69"/>
    </location>
</feature>
<sequence length="87" mass="8973">MTSSLAFFLNGFIKVGAFALVMNEVRGLILAGPVIYAIYQSGGTLTAIWLGVSSLGGIALSVIVPVVAAGKLKKLVNTRLARKPGLA</sequence>
<reference evidence="2" key="1">
    <citation type="submission" date="2022-09" db="EMBL/GenBank/DDBJ databases">
        <title>The genome sequence of Tsuneonella sp. YG55.</title>
        <authorList>
            <person name="Liu Y."/>
        </authorList>
    </citation>
    <scope>NUCLEOTIDE SEQUENCE</scope>
    <source>
        <strain evidence="2">YG55</strain>
    </source>
</reference>
<keyword evidence="1" id="KW-0472">Membrane</keyword>
<feature type="transmembrane region" description="Helical" evidence="1">
    <location>
        <begin position="12"/>
        <end position="39"/>
    </location>
</feature>
<organism evidence="2 3">
    <name type="scientific">Tsuneonella litorea</name>
    <dbReference type="NCBI Taxonomy" id="2976475"/>
    <lineage>
        <taxon>Bacteria</taxon>
        <taxon>Pseudomonadati</taxon>
        <taxon>Pseudomonadota</taxon>
        <taxon>Alphaproteobacteria</taxon>
        <taxon>Sphingomonadales</taxon>
        <taxon>Erythrobacteraceae</taxon>
        <taxon>Tsuneonella</taxon>
    </lineage>
</organism>
<keyword evidence="3" id="KW-1185">Reference proteome</keyword>
<gene>
    <name evidence="2" type="ORF">N0B51_10425</name>
</gene>
<keyword evidence="1" id="KW-0812">Transmembrane</keyword>
<keyword evidence="1" id="KW-1133">Transmembrane helix</keyword>